<evidence type="ECO:0000313" key="3">
    <source>
        <dbReference type="EMBL" id="GAT00934.1"/>
    </source>
</evidence>
<keyword evidence="2" id="KW-0812">Transmembrane</keyword>
<accession>A0A100WMT1</accession>
<gene>
    <name evidence="3" type="ORF">RMCFA_1048</name>
</gene>
<evidence type="ECO:0000256" key="2">
    <source>
        <dbReference type="SAM" id="Phobius"/>
    </source>
</evidence>
<dbReference type="AlphaFoldDB" id="A0A100WMT1"/>
<protein>
    <submittedName>
        <fullName evidence="3">Uncharacterized protein</fullName>
    </submittedName>
</protein>
<dbReference type="Proteomes" id="UP000069705">
    <property type="component" value="Unassembled WGS sequence"/>
</dbReference>
<sequence length="116" mass="11787">MVTAAGDNDMTAHGGRGLGFSQLGPLVVVWLAVVSGVLIGMVIAMTVLFDKFAGITVGNAPATSLPPACQSILDDGPLTEPVNPGLPGDAPRWTQGISSRDLPRTAHDGRAGGGQR</sequence>
<reference evidence="3 4" key="1">
    <citation type="journal article" date="2016" name="Genome Announc.">
        <title>Draft Genome Sequences of Five Rapidly Growing Mycobacterium Species, M. thermoresistibile, M. fortuitum subsp. acetamidolyticum, M. canariasense, M. brisbanense, and M. novocastrense.</title>
        <authorList>
            <person name="Katahira K."/>
            <person name="Ogura Y."/>
            <person name="Gotoh Y."/>
            <person name="Hayashi T."/>
        </authorList>
    </citation>
    <scope>NUCLEOTIDE SEQUENCE [LARGE SCALE GENOMIC DNA]</scope>
    <source>
        <strain evidence="3 4">JCM6368</strain>
    </source>
</reference>
<comment type="caution">
    <text evidence="3">The sequence shown here is derived from an EMBL/GenBank/DDBJ whole genome shotgun (WGS) entry which is preliminary data.</text>
</comment>
<feature type="region of interest" description="Disordered" evidence="1">
    <location>
        <begin position="71"/>
        <end position="116"/>
    </location>
</feature>
<evidence type="ECO:0000256" key="1">
    <source>
        <dbReference type="SAM" id="MobiDB-lite"/>
    </source>
</evidence>
<name>A0A100WMT1_MYCFO</name>
<organism evidence="3 4">
    <name type="scientific">Mycolicibacterium fortuitum subsp. acetamidolyticum</name>
    <dbReference type="NCBI Taxonomy" id="144550"/>
    <lineage>
        <taxon>Bacteria</taxon>
        <taxon>Bacillati</taxon>
        <taxon>Actinomycetota</taxon>
        <taxon>Actinomycetes</taxon>
        <taxon>Mycobacteriales</taxon>
        <taxon>Mycobacteriaceae</taxon>
        <taxon>Mycolicibacterium</taxon>
    </lineage>
</organism>
<evidence type="ECO:0000313" key="4">
    <source>
        <dbReference type="Proteomes" id="UP000069705"/>
    </source>
</evidence>
<keyword evidence="2" id="KW-0472">Membrane</keyword>
<keyword evidence="2" id="KW-1133">Transmembrane helix</keyword>
<reference evidence="4" key="2">
    <citation type="submission" date="2016-02" db="EMBL/GenBank/DDBJ databases">
        <title>Draft genome sequence of five rapidly growing Mycobacterium species.</title>
        <authorList>
            <person name="Katahira K."/>
            <person name="Gotou Y."/>
            <person name="Iida K."/>
            <person name="Ogura Y."/>
            <person name="Hayashi T."/>
        </authorList>
    </citation>
    <scope>NUCLEOTIDE SEQUENCE [LARGE SCALE GENOMIC DNA]</scope>
    <source>
        <strain evidence="4">JCM6368</strain>
    </source>
</reference>
<feature type="transmembrane region" description="Helical" evidence="2">
    <location>
        <begin position="27"/>
        <end position="49"/>
    </location>
</feature>
<proteinExistence type="predicted"/>
<dbReference type="EMBL" id="BCSZ01000010">
    <property type="protein sequence ID" value="GAT00934.1"/>
    <property type="molecule type" value="Genomic_DNA"/>
</dbReference>
<feature type="compositionally biased region" description="Basic and acidic residues" evidence="1">
    <location>
        <begin position="101"/>
        <end position="110"/>
    </location>
</feature>